<keyword evidence="1" id="KW-0479">Metal-binding</keyword>
<accession>A0AAV2IK13</accession>
<evidence type="ECO:0000259" key="3">
    <source>
        <dbReference type="PROSITE" id="PS50157"/>
    </source>
</evidence>
<evidence type="ECO:0000256" key="2">
    <source>
        <dbReference type="SAM" id="MobiDB-lite"/>
    </source>
</evidence>
<feature type="non-terminal residue" evidence="4">
    <location>
        <position position="1138"/>
    </location>
</feature>
<feature type="compositionally biased region" description="Low complexity" evidence="2">
    <location>
        <begin position="164"/>
        <end position="175"/>
    </location>
</feature>
<dbReference type="InterPro" id="IPR013087">
    <property type="entry name" value="Znf_C2H2_type"/>
</dbReference>
<comment type="caution">
    <text evidence="4">The sequence shown here is derived from an EMBL/GenBank/DDBJ whole genome shotgun (WGS) entry which is preliminary data.</text>
</comment>
<gene>
    <name evidence="4" type="ORF">GSLYS_00020785001</name>
</gene>
<keyword evidence="1" id="KW-0862">Zinc</keyword>
<evidence type="ECO:0000256" key="1">
    <source>
        <dbReference type="PROSITE-ProRule" id="PRU00042"/>
    </source>
</evidence>
<feature type="domain" description="C2H2-type" evidence="3">
    <location>
        <begin position="357"/>
        <end position="388"/>
    </location>
</feature>
<keyword evidence="1" id="KW-0863">Zinc-finger</keyword>
<organism evidence="4 5">
    <name type="scientific">Lymnaea stagnalis</name>
    <name type="common">Great pond snail</name>
    <name type="synonym">Helix stagnalis</name>
    <dbReference type="NCBI Taxonomy" id="6523"/>
    <lineage>
        <taxon>Eukaryota</taxon>
        <taxon>Metazoa</taxon>
        <taxon>Spiralia</taxon>
        <taxon>Lophotrochozoa</taxon>
        <taxon>Mollusca</taxon>
        <taxon>Gastropoda</taxon>
        <taxon>Heterobranchia</taxon>
        <taxon>Euthyneura</taxon>
        <taxon>Panpulmonata</taxon>
        <taxon>Hygrophila</taxon>
        <taxon>Lymnaeoidea</taxon>
        <taxon>Lymnaeidae</taxon>
        <taxon>Lymnaea</taxon>
    </lineage>
</organism>
<feature type="region of interest" description="Disordered" evidence="2">
    <location>
        <begin position="779"/>
        <end position="806"/>
    </location>
</feature>
<protein>
    <recommendedName>
        <fullName evidence="3">C2H2-type domain-containing protein</fullName>
    </recommendedName>
</protein>
<keyword evidence="5" id="KW-1185">Reference proteome</keyword>
<sequence length="1138" mass="126337">FLKLYNTPSIYLPLSNEKSIGKDVFEGASCENLTSSINSLHISGHASSESLIPKTYASKQMLLSVNPPLVCNLYHDENLKLKVLNSNHKEQCYRRSYSMDEQMPWTDKFIHNSNNNANSSGPQKANSEILTQDQNHNNQTTQCATFRETSDQGRNGLPSETCKSAANQSGNSSQQDGHTIDHLNVGLHTHCSSNISYQGEMFSPNSPRVLNSSVSSRDLSFPSHVKEVVLKSQTEILISKDNTNLVSGNVTCGPSILSVRDEFGAVNPASDKIPHFSTHQNQEETQTKTTDLSVSGTTIMATSPDYEKKATCEKQVISLGVNYVSDSCHSKGISCISNKKTNRNYSCDSNSTSNNLYRCPILNCSMHFSNQELLLKHLSTMKHAPCHPMSTLINGTLSNQKPNFLCPLCGSIFLDEDKCFDHMLRQNHFRLMSPVSTLVFSCPQCLCFFQSLSKTLQHMDDLNHYNTAFSFEGDRENLNRASPIPVPYRLMIELIARCEKVTYVLYCQDCHSVLESPDQLKAHLNKCHMVISKCCKSVADVFSSLITDQACAECHQYIYQGLPATGLCIHTDCPLQGPVLALRARSLKEFFLRCGIADINVATENNLDTSPNTCASVSETCTSNYSGSVNAKAHSSQFYDYMLEQSNRSASLHRFKKNVESDQLELSCLTRSSPDNPCLSISGQTLAAVALTPVSSHILHNNVASASLSTDKEMPPTKKTVLCPSSEGTSQQQVLNSSIHDLTSAVERRCPSADYLQATCSSNFSKQAFPSKLNQIYDSSSSDSTYKCSPTESETNCDPREKNSSSVNSVAADEDSCSCSNCQSSCSSSSCSSESMTSCESLTDVDGKNRDDKLAEAFQSVSQNVRKVSSRYQCSIFERESDGSLESEHYIDYYASLHHSSRGPDKVNEIYAKDMRKPMNPVREATPLLNKDSQYFTSEAVVNIDVDLFLGEDQTASPQGHNVKKQTQKPTRTKALQRESDMDTGQSNDSGLFHSDLLKDSSVAVMKPALKRRQDEDLEMPDAKKLKPAFDEGKHIQTDRAAFKTTESLYMVARGEEDGPERGPSFYTIDRDSQFKKRTNTRTNYTANRRYDTRNGSKRTGGISKASRWKHQFKNKQHYCTNNKINSSDKTISGKIKK</sequence>
<evidence type="ECO:0000313" key="4">
    <source>
        <dbReference type="EMBL" id="CAL1547468.1"/>
    </source>
</evidence>
<dbReference type="EMBL" id="CAXITT010000988">
    <property type="protein sequence ID" value="CAL1547468.1"/>
    <property type="molecule type" value="Genomic_DNA"/>
</dbReference>
<dbReference type="PROSITE" id="PS50157">
    <property type="entry name" value="ZINC_FINGER_C2H2_2"/>
    <property type="match status" value="1"/>
</dbReference>
<feature type="non-terminal residue" evidence="4">
    <location>
        <position position="1"/>
    </location>
</feature>
<feature type="region of interest" description="Disordered" evidence="2">
    <location>
        <begin position="955"/>
        <end position="994"/>
    </location>
</feature>
<evidence type="ECO:0000313" key="5">
    <source>
        <dbReference type="Proteomes" id="UP001497497"/>
    </source>
</evidence>
<dbReference type="InterPro" id="IPR058949">
    <property type="entry name" value="Zf-C2H2_ZNF451_1st"/>
</dbReference>
<reference evidence="4 5" key="1">
    <citation type="submission" date="2024-04" db="EMBL/GenBank/DDBJ databases">
        <authorList>
            <consortium name="Genoscope - CEA"/>
            <person name="William W."/>
        </authorList>
    </citation>
    <scope>NUCLEOTIDE SEQUENCE [LARGE SCALE GENOMIC DNA]</scope>
</reference>
<dbReference type="Pfam" id="PF23101">
    <property type="entry name" value="Zf-C2H2_ZNF451_1st"/>
    <property type="match status" value="1"/>
</dbReference>
<dbReference type="Proteomes" id="UP001497497">
    <property type="component" value="Unassembled WGS sequence"/>
</dbReference>
<dbReference type="SMART" id="SM00355">
    <property type="entry name" value="ZnF_C2H2"/>
    <property type="match status" value="4"/>
</dbReference>
<feature type="region of interest" description="Disordered" evidence="2">
    <location>
        <begin position="149"/>
        <end position="179"/>
    </location>
</feature>
<dbReference type="PROSITE" id="PS00028">
    <property type="entry name" value="ZINC_FINGER_C2H2_1"/>
    <property type="match status" value="4"/>
</dbReference>
<feature type="compositionally biased region" description="Polar residues" evidence="2">
    <location>
        <begin position="785"/>
        <end position="796"/>
    </location>
</feature>
<dbReference type="AlphaFoldDB" id="A0AAV2IK13"/>
<name>A0AAV2IK13_LYMST</name>
<proteinExistence type="predicted"/>
<dbReference type="GO" id="GO:0008270">
    <property type="term" value="F:zinc ion binding"/>
    <property type="evidence" value="ECO:0007669"/>
    <property type="project" value="UniProtKB-KW"/>
</dbReference>